<evidence type="ECO:0000256" key="1">
    <source>
        <dbReference type="ARBA" id="ARBA00006149"/>
    </source>
</evidence>
<dbReference type="CDD" id="cd02440">
    <property type="entry name" value="AdoMet_MTases"/>
    <property type="match status" value="1"/>
</dbReference>
<keyword evidence="3" id="KW-0808">Transferase</keyword>
<name>H5X2G1_9PSEU</name>
<gene>
    <name evidence="6" type="ORF">SacmaDRAFT_1550</name>
</gene>
<evidence type="ECO:0000256" key="2">
    <source>
        <dbReference type="ARBA" id="ARBA00022603"/>
    </source>
</evidence>
<dbReference type="OrthoDB" id="8746524at2"/>
<dbReference type="NCBIfam" id="TIGR00537">
    <property type="entry name" value="hemK_rel_arch"/>
    <property type="match status" value="1"/>
</dbReference>
<protein>
    <submittedName>
        <fullName evidence="6">HemK-related putative methylase</fullName>
    </submittedName>
</protein>
<keyword evidence="7" id="KW-1185">Reference proteome</keyword>
<dbReference type="AlphaFoldDB" id="H5X2G1"/>
<dbReference type="GO" id="GO:0035657">
    <property type="term" value="C:eRF1 methyltransferase complex"/>
    <property type="evidence" value="ECO:0007669"/>
    <property type="project" value="TreeGrafter"/>
</dbReference>
<evidence type="ECO:0000256" key="3">
    <source>
        <dbReference type="ARBA" id="ARBA00022679"/>
    </source>
</evidence>
<reference evidence="6 7" key="1">
    <citation type="journal article" date="2012" name="Stand. Genomic Sci.">
        <title>Genome sequence of the ocean sediment bacterium Saccharomonospora marina type strain (XMU15(T)).</title>
        <authorList>
            <person name="Klenk H.P."/>
            <person name="Lu M."/>
            <person name="Lucas S."/>
            <person name="Lapidus A."/>
            <person name="Copeland A."/>
            <person name="Pitluck S."/>
            <person name="Goodwin L.A."/>
            <person name="Han C."/>
            <person name="Tapia R."/>
            <person name="Brambilla E.M."/>
            <person name="Potter G."/>
            <person name="Land M."/>
            <person name="Ivanova N."/>
            <person name="Rohde M."/>
            <person name="Goker M."/>
            <person name="Detter J.C."/>
            <person name="Li W.J."/>
            <person name="Kyrpides N.C."/>
            <person name="Woyke T."/>
        </authorList>
    </citation>
    <scope>NUCLEOTIDE SEQUENCE [LARGE SCALE GENOMIC DNA]</scope>
    <source>
        <strain evidence="6 7">XMU15</strain>
    </source>
</reference>
<evidence type="ECO:0000256" key="4">
    <source>
        <dbReference type="ARBA" id="ARBA00022691"/>
    </source>
</evidence>
<evidence type="ECO:0000313" key="6">
    <source>
        <dbReference type="EMBL" id="EHR49826.1"/>
    </source>
</evidence>
<dbReference type="InterPro" id="IPR007848">
    <property type="entry name" value="Small_mtfrase_dom"/>
</dbReference>
<dbReference type="Gene3D" id="3.40.50.150">
    <property type="entry name" value="Vaccinia Virus protein VP39"/>
    <property type="match status" value="1"/>
</dbReference>
<dbReference type="GO" id="GO:0003676">
    <property type="term" value="F:nucleic acid binding"/>
    <property type="evidence" value="ECO:0007669"/>
    <property type="project" value="InterPro"/>
</dbReference>
<dbReference type="HOGENOM" id="CLU_018398_6_2_11"/>
<dbReference type="GO" id="GO:0032259">
    <property type="term" value="P:methylation"/>
    <property type="evidence" value="ECO:0007669"/>
    <property type="project" value="UniProtKB-KW"/>
</dbReference>
<evidence type="ECO:0000259" key="5">
    <source>
        <dbReference type="Pfam" id="PF05175"/>
    </source>
</evidence>
<dbReference type="SUPFAM" id="SSF53335">
    <property type="entry name" value="S-adenosyl-L-methionine-dependent methyltransferases"/>
    <property type="match status" value="1"/>
</dbReference>
<dbReference type="STRING" id="882083.SacmaDRAFT_1550"/>
<dbReference type="PANTHER" id="PTHR45875:SF1">
    <property type="entry name" value="METHYLTRANSFERASE N6AMT1"/>
    <property type="match status" value="1"/>
</dbReference>
<evidence type="ECO:0000313" key="7">
    <source>
        <dbReference type="Proteomes" id="UP000004926"/>
    </source>
</evidence>
<dbReference type="PROSITE" id="PS00092">
    <property type="entry name" value="N6_MTASE"/>
    <property type="match status" value="1"/>
</dbReference>
<comment type="similarity">
    <text evidence="1">Belongs to the eukaryotic/archaeal PrmC-related family.</text>
</comment>
<dbReference type="InterPro" id="IPR004557">
    <property type="entry name" value="PrmC-related"/>
</dbReference>
<dbReference type="InterPro" id="IPR029063">
    <property type="entry name" value="SAM-dependent_MTases_sf"/>
</dbReference>
<dbReference type="GO" id="GO:0008276">
    <property type="term" value="F:protein methyltransferase activity"/>
    <property type="evidence" value="ECO:0007669"/>
    <property type="project" value="TreeGrafter"/>
</dbReference>
<dbReference type="PANTHER" id="PTHR45875">
    <property type="entry name" value="METHYLTRANSFERASE N6AMT1"/>
    <property type="match status" value="1"/>
</dbReference>
<organism evidence="6 7">
    <name type="scientific">Saccharomonospora marina XMU15</name>
    <dbReference type="NCBI Taxonomy" id="882083"/>
    <lineage>
        <taxon>Bacteria</taxon>
        <taxon>Bacillati</taxon>
        <taxon>Actinomycetota</taxon>
        <taxon>Actinomycetes</taxon>
        <taxon>Pseudonocardiales</taxon>
        <taxon>Pseudonocardiaceae</taxon>
        <taxon>Saccharomonospora</taxon>
    </lineage>
</organism>
<dbReference type="Proteomes" id="UP000004926">
    <property type="component" value="Chromosome"/>
</dbReference>
<dbReference type="EMBL" id="CM001439">
    <property type="protein sequence ID" value="EHR49826.1"/>
    <property type="molecule type" value="Genomic_DNA"/>
</dbReference>
<dbReference type="InterPro" id="IPR002052">
    <property type="entry name" value="DNA_methylase_N6_adenine_CS"/>
</dbReference>
<dbReference type="InterPro" id="IPR052190">
    <property type="entry name" value="Euk-Arch_PrmC-MTase"/>
</dbReference>
<proteinExistence type="inferred from homology"/>
<feature type="domain" description="Methyltransferase small" evidence="5">
    <location>
        <begin position="15"/>
        <end position="108"/>
    </location>
</feature>
<dbReference type="eggNOG" id="COG2890">
    <property type="taxonomic scope" value="Bacteria"/>
</dbReference>
<sequence length="220" mass="23864">MVLLRAPGVYRPQEDTHLLCDAMLAAPVPARGRVLDIGTGTGALALRAARAGAAEVVALDVSRRALATAWVNARLRRLPVRTRRGDAGEVADRPPLGRFDLVLANPPYVPWPGEGRRCLRWDAGPDGRAVLDPLCVGMPELLAPHGFLLLVQSTLCGVDRTEDRLRGSGLKTSVVARRHLPFGSVLRGRRAYLERAGLIEPGQREEELVVIRADRTKPSA</sequence>
<dbReference type="GO" id="GO:0008757">
    <property type="term" value="F:S-adenosylmethionine-dependent methyltransferase activity"/>
    <property type="evidence" value="ECO:0007669"/>
    <property type="project" value="TreeGrafter"/>
</dbReference>
<dbReference type="Pfam" id="PF05175">
    <property type="entry name" value="MTS"/>
    <property type="match status" value="1"/>
</dbReference>
<keyword evidence="4" id="KW-0949">S-adenosyl-L-methionine</keyword>
<accession>H5X2G1</accession>
<dbReference type="RefSeq" id="WP_009153212.1">
    <property type="nucleotide sequence ID" value="NZ_CM001439.1"/>
</dbReference>
<keyword evidence="2 6" id="KW-0489">Methyltransferase</keyword>